<reference evidence="2 3" key="1">
    <citation type="submission" date="2013-11" db="EMBL/GenBank/DDBJ databases">
        <title>Genome sequencing of Stegodyphus mimosarum.</title>
        <authorList>
            <person name="Bechsgaard J."/>
        </authorList>
    </citation>
    <scope>NUCLEOTIDE SEQUENCE [LARGE SCALE GENOMIC DNA]</scope>
</reference>
<feature type="region of interest" description="Disordered" evidence="1">
    <location>
        <begin position="23"/>
        <end position="43"/>
    </location>
</feature>
<protein>
    <submittedName>
        <fullName evidence="2">Uncharacterized protein</fullName>
    </submittedName>
</protein>
<organism evidence="2 3">
    <name type="scientific">Stegodyphus mimosarum</name>
    <name type="common">African social velvet spider</name>
    <dbReference type="NCBI Taxonomy" id="407821"/>
    <lineage>
        <taxon>Eukaryota</taxon>
        <taxon>Metazoa</taxon>
        <taxon>Ecdysozoa</taxon>
        <taxon>Arthropoda</taxon>
        <taxon>Chelicerata</taxon>
        <taxon>Arachnida</taxon>
        <taxon>Araneae</taxon>
        <taxon>Araneomorphae</taxon>
        <taxon>Entelegynae</taxon>
        <taxon>Eresoidea</taxon>
        <taxon>Eresidae</taxon>
        <taxon>Stegodyphus</taxon>
    </lineage>
</organism>
<dbReference type="EMBL" id="KK116849">
    <property type="protein sequence ID" value="KFM68929.1"/>
    <property type="molecule type" value="Genomic_DNA"/>
</dbReference>
<sequence>MQQNSLCSKHDLSVIKAVNSQVNHLQGRWQNQDEEEGKPSSGP</sequence>
<evidence type="ECO:0000313" key="3">
    <source>
        <dbReference type="Proteomes" id="UP000054359"/>
    </source>
</evidence>
<keyword evidence="3" id="KW-1185">Reference proteome</keyword>
<feature type="non-terminal residue" evidence="2">
    <location>
        <position position="43"/>
    </location>
</feature>
<proteinExistence type="predicted"/>
<evidence type="ECO:0000256" key="1">
    <source>
        <dbReference type="SAM" id="MobiDB-lite"/>
    </source>
</evidence>
<gene>
    <name evidence="2" type="ORF">X975_11782</name>
</gene>
<dbReference type="Proteomes" id="UP000054359">
    <property type="component" value="Unassembled WGS sequence"/>
</dbReference>
<evidence type="ECO:0000313" key="2">
    <source>
        <dbReference type="EMBL" id="KFM68929.1"/>
    </source>
</evidence>
<accession>A0A087TUZ0</accession>
<name>A0A087TUZ0_STEMI</name>
<dbReference type="AlphaFoldDB" id="A0A087TUZ0"/>